<dbReference type="InterPro" id="IPR015920">
    <property type="entry name" value="Cellobiose_DH-like_cyt"/>
</dbReference>
<dbReference type="Pfam" id="PF16010">
    <property type="entry name" value="CDH-cyt"/>
    <property type="match status" value="1"/>
</dbReference>
<dbReference type="GO" id="GO:0016020">
    <property type="term" value="C:membrane"/>
    <property type="evidence" value="ECO:0007669"/>
    <property type="project" value="UniProtKB-SubCell"/>
</dbReference>
<keyword evidence="11" id="KW-1185">Reference proteome</keyword>
<dbReference type="CDD" id="cd08760">
    <property type="entry name" value="Cyt_b561_FRRS1_like"/>
    <property type="match status" value="1"/>
</dbReference>
<feature type="signal peptide" evidence="9">
    <location>
        <begin position="1"/>
        <end position="19"/>
    </location>
</feature>
<comment type="caution">
    <text evidence="10">The sequence shown here is derived from an EMBL/GenBank/DDBJ whole genome shotgun (WGS) entry which is preliminary data.</text>
</comment>
<feature type="chain" id="PRO_5043624430" evidence="9">
    <location>
        <begin position="20"/>
        <end position="419"/>
    </location>
</feature>
<evidence type="ECO:0000256" key="5">
    <source>
        <dbReference type="ARBA" id="ARBA00022989"/>
    </source>
</evidence>
<dbReference type="Gene3D" id="2.60.40.1210">
    <property type="entry name" value="Cellobiose dehydrogenase, cytochrome domain"/>
    <property type="match status" value="1"/>
</dbReference>
<dbReference type="SMART" id="SM00665">
    <property type="entry name" value="B561"/>
    <property type="match status" value="1"/>
</dbReference>
<dbReference type="SMART" id="SM00664">
    <property type="entry name" value="DoH"/>
    <property type="match status" value="1"/>
</dbReference>
<feature type="compositionally biased region" description="Basic and acidic residues" evidence="7">
    <location>
        <begin position="390"/>
        <end position="411"/>
    </location>
</feature>
<dbReference type="VEuPathDB" id="FungiDB:ATEG_10370"/>
<feature type="transmembrane region" description="Helical" evidence="8">
    <location>
        <begin position="362"/>
        <end position="385"/>
    </location>
</feature>
<proteinExistence type="predicted"/>
<evidence type="ECO:0000313" key="10">
    <source>
        <dbReference type="EMBL" id="GFF21805.1"/>
    </source>
</evidence>
<keyword evidence="5 8" id="KW-1133">Transmembrane helix</keyword>
<evidence type="ECO:0000256" key="2">
    <source>
        <dbReference type="ARBA" id="ARBA00022448"/>
    </source>
</evidence>
<dbReference type="CDD" id="cd09630">
    <property type="entry name" value="CDH_like_cytochrome"/>
    <property type="match status" value="1"/>
</dbReference>
<feature type="transmembrane region" description="Helical" evidence="8">
    <location>
        <begin position="259"/>
        <end position="279"/>
    </location>
</feature>
<evidence type="ECO:0000313" key="11">
    <source>
        <dbReference type="Proteomes" id="UP000452235"/>
    </source>
</evidence>
<keyword evidence="3 8" id="KW-0812">Transmembrane</keyword>
<name>A0A5M3ZHM1_ASPTE</name>
<dbReference type="PANTHER" id="PTHR47797:SF1">
    <property type="entry name" value="CYTOCHROME B561 DOMAIN-CONTAINING PROTEIN-RELATED"/>
    <property type="match status" value="1"/>
</dbReference>
<dbReference type="AlphaFoldDB" id="A0A5M3ZHM1"/>
<reference evidence="10 11" key="1">
    <citation type="submission" date="2020-01" db="EMBL/GenBank/DDBJ databases">
        <title>Aspergillus terreus IFO 6365 whole genome shotgun sequence.</title>
        <authorList>
            <person name="Kanamasa S."/>
            <person name="Takahashi H."/>
        </authorList>
    </citation>
    <scope>NUCLEOTIDE SEQUENCE [LARGE SCALE GENOMIC DNA]</scope>
    <source>
        <strain evidence="10 11">IFO 6365</strain>
    </source>
</reference>
<feature type="transmembrane region" description="Helical" evidence="8">
    <location>
        <begin position="228"/>
        <end position="247"/>
    </location>
</feature>
<dbReference type="InterPro" id="IPR005018">
    <property type="entry name" value="DOMON_domain"/>
</dbReference>
<keyword evidence="2" id="KW-0813">Transport</keyword>
<gene>
    <name evidence="10" type="ORF">ATEIFO6365_0016012900</name>
</gene>
<accession>A0A5M3ZHM1</accession>
<dbReference type="Gene3D" id="1.20.120.1770">
    <property type="match status" value="1"/>
</dbReference>
<evidence type="ECO:0000256" key="4">
    <source>
        <dbReference type="ARBA" id="ARBA00022982"/>
    </source>
</evidence>
<feature type="region of interest" description="Disordered" evidence="7">
    <location>
        <begin position="388"/>
        <end position="419"/>
    </location>
</feature>
<dbReference type="OrthoDB" id="19261at2759"/>
<keyword evidence="4" id="KW-0249">Electron transport</keyword>
<dbReference type="EMBL" id="BLJY01000016">
    <property type="protein sequence ID" value="GFF21805.1"/>
    <property type="molecule type" value="Genomic_DNA"/>
</dbReference>
<evidence type="ECO:0000256" key="6">
    <source>
        <dbReference type="ARBA" id="ARBA00023136"/>
    </source>
</evidence>
<evidence type="ECO:0000256" key="8">
    <source>
        <dbReference type="SAM" id="Phobius"/>
    </source>
</evidence>
<sequence>MKFQNLLPLMVGVAPLALGEITSFSAEGRNDVFFSVAIPDSTTSGSGPVLFQIQAPTSVQWVGFGQGDQMAGANMFVVYASSSAQNVTLSPRSGKGHVEPQFNRDTQVTLLPGSGIRNATMTANVRCDNCLQWSGGSMDPTSASAPWLYAYKNGAGLNSDSVTEEISFHDGYGGQYVDLTRAKVNTANADLFVNYNPAASATGASTPSGGGGGGGGGNSQAMLIAHGFLMSFAFVVFFPLFALLVPLPIRVSVAKVHAPLQVFTLAMAVAGMGLGIKLAVDGSLMKKAHPIIGIVVVSLLILMQPVMGLLQHMHFRRTGGKHLAAYVHRWLGRGLLILGIINGGLGFALAGVGSPGAPRGAMIAYAVIAGVMGVVYVIVSLAVAVRGRKKTEELSSSKEDSKGNAEEHAEGDTTPSSTP</sequence>
<dbReference type="SUPFAM" id="SSF49344">
    <property type="entry name" value="CBD9-like"/>
    <property type="match status" value="1"/>
</dbReference>
<feature type="transmembrane region" description="Helical" evidence="8">
    <location>
        <begin position="330"/>
        <end position="350"/>
    </location>
</feature>
<protein>
    <submittedName>
        <fullName evidence="10">Cellobiose dehydrogenase</fullName>
    </submittedName>
</protein>
<feature type="transmembrane region" description="Helical" evidence="8">
    <location>
        <begin position="291"/>
        <end position="310"/>
    </location>
</feature>
<dbReference type="InterPro" id="IPR006593">
    <property type="entry name" value="Cyt_b561/ferric_Rdtase_TM"/>
</dbReference>
<keyword evidence="6 8" id="KW-0472">Membrane</keyword>
<comment type="subcellular location">
    <subcellularLocation>
        <location evidence="1">Membrane</location>
    </subcellularLocation>
</comment>
<keyword evidence="9" id="KW-0732">Signal</keyword>
<dbReference type="Proteomes" id="UP000452235">
    <property type="component" value="Unassembled WGS sequence"/>
</dbReference>
<dbReference type="PANTHER" id="PTHR47797">
    <property type="entry name" value="DEHYDROGENASE, PUTATIVE (AFU_ORTHOLOGUE AFUA_8G05805)-RELATED"/>
    <property type="match status" value="1"/>
</dbReference>
<evidence type="ECO:0000256" key="3">
    <source>
        <dbReference type="ARBA" id="ARBA00022692"/>
    </source>
</evidence>
<evidence type="ECO:0000256" key="9">
    <source>
        <dbReference type="SAM" id="SignalP"/>
    </source>
</evidence>
<evidence type="ECO:0000256" key="7">
    <source>
        <dbReference type="SAM" id="MobiDB-lite"/>
    </source>
</evidence>
<organism evidence="10 11">
    <name type="scientific">Aspergillus terreus</name>
    <dbReference type="NCBI Taxonomy" id="33178"/>
    <lineage>
        <taxon>Eukaryota</taxon>
        <taxon>Fungi</taxon>
        <taxon>Dikarya</taxon>
        <taxon>Ascomycota</taxon>
        <taxon>Pezizomycotina</taxon>
        <taxon>Eurotiomycetes</taxon>
        <taxon>Eurotiomycetidae</taxon>
        <taxon>Eurotiales</taxon>
        <taxon>Aspergillaceae</taxon>
        <taxon>Aspergillus</taxon>
        <taxon>Aspergillus subgen. Circumdati</taxon>
    </lineage>
</organism>
<evidence type="ECO:0000256" key="1">
    <source>
        <dbReference type="ARBA" id="ARBA00004370"/>
    </source>
</evidence>